<dbReference type="AlphaFoldDB" id="A0A8C8UMI5"/>
<reference evidence="1" key="3">
    <citation type="submission" date="2025-09" db="UniProtKB">
        <authorList>
            <consortium name="Ensembl"/>
        </authorList>
    </citation>
    <scope>IDENTIFICATION</scope>
</reference>
<evidence type="ECO:0000313" key="2">
    <source>
        <dbReference type="Proteomes" id="UP000694547"/>
    </source>
</evidence>
<proteinExistence type="predicted"/>
<organism evidence="1 2">
    <name type="scientific">Peromyscus maniculatus bairdii</name>
    <name type="common">Prairie deer mouse</name>
    <dbReference type="NCBI Taxonomy" id="230844"/>
    <lineage>
        <taxon>Eukaryota</taxon>
        <taxon>Metazoa</taxon>
        <taxon>Chordata</taxon>
        <taxon>Craniata</taxon>
        <taxon>Vertebrata</taxon>
        <taxon>Euteleostomi</taxon>
        <taxon>Mammalia</taxon>
        <taxon>Eutheria</taxon>
        <taxon>Euarchontoglires</taxon>
        <taxon>Glires</taxon>
        <taxon>Rodentia</taxon>
        <taxon>Myomorpha</taxon>
        <taxon>Muroidea</taxon>
        <taxon>Cricetidae</taxon>
        <taxon>Neotominae</taxon>
        <taxon>Peromyscus</taxon>
    </lineage>
</organism>
<reference evidence="1 2" key="1">
    <citation type="submission" date="2018-10" db="EMBL/GenBank/DDBJ databases">
        <title>Improved assembly of the deer mouse Peromyscus maniculatus genome.</title>
        <authorList>
            <person name="Lassance J.-M."/>
            <person name="Hoekstra H.E."/>
        </authorList>
    </citation>
    <scope>NUCLEOTIDE SEQUENCE [LARGE SCALE GENOMIC DNA]</scope>
</reference>
<dbReference type="Ensembl" id="ENSPEMT00000040827.1">
    <property type="protein sequence ID" value="ENSPEMP00000031491.1"/>
    <property type="gene ID" value="ENSPEMG00000029908.1"/>
</dbReference>
<protein>
    <submittedName>
        <fullName evidence="1">Uncharacterized protein</fullName>
    </submittedName>
</protein>
<sequence length="62" mass="7494">KIVYLTWSRDEFVNPTENMIFFSAPPRPRRDQTQDVKIEKLHYQLLWLVVAKESHYVTVETE</sequence>
<accession>A0A8C8UMI5</accession>
<keyword evidence="2" id="KW-1185">Reference proteome</keyword>
<dbReference type="Proteomes" id="UP000694547">
    <property type="component" value="Chromosome X"/>
</dbReference>
<evidence type="ECO:0000313" key="1">
    <source>
        <dbReference type="Ensembl" id="ENSPEMP00000031491.1"/>
    </source>
</evidence>
<reference evidence="1" key="2">
    <citation type="submission" date="2025-08" db="UniProtKB">
        <authorList>
            <consortium name="Ensembl"/>
        </authorList>
    </citation>
    <scope>IDENTIFICATION</scope>
</reference>
<name>A0A8C8UMI5_PERMB</name>